<dbReference type="AlphaFoldDB" id="A0A1I2UWS0"/>
<evidence type="ECO:0000313" key="4">
    <source>
        <dbReference type="Proteomes" id="UP000198876"/>
    </source>
</evidence>
<feature type="region of interest" description="Disordered" evidence="1">
    <location>
        <begin position="77"/>
        <end position="117"/>
    </location>
</feature>
<feature type="compositionally biased region" description="Basic and acidic residues" evidence="1">
    <location>
        <begin position="106"/>
        <end position="117"/>
    </location>
</feature>
<dbReference type="OrthoDB" id="340706at2157"/>
<dbReference type="Pfam" id="PF26006">
    <property type="entry name" value="DUF7999"/>
    <property type="match status" value="1"/>
</dbReference>
<name>A0A1I2UWS0_9EURY</name>
<dbReference type="RefSeq" id="WP_177213382.1">
    <property type="nucleotide sequence ID" value="NZ_FOOQ01000004.1"/>
</dbReference>
<reference evidence="4" key="1">
    <citation type="submission" date="2016-10" db="EMBL/GenBank/DDBJ databases">
        <authorList>
            <person name="Varghese N."/>
            <person name="Submissions S."/>
        </authorList>
    </citation>
    <scope>NUCLEOTIDE SEQUENCE [LARGE SCALE GENOMIC DNA]</scope>
    <source>
        <strain evidence="4">CGMCC 1.7739</strain>
    </source>
</reference>
<evidence type="ECO:0000313" key="3">
    <source>
        <dbReference type="EMBL" id="SFG80609.1"/>
    </source>
</evidence>
<dbReference type="Proteomes" id="UP000198876">
    <property type="component" value="Unassembled WGS sequence"/>
</dbReference>
<organism evidence="3 4">
    <name type="scientific">Halopelagius inordinatus</name>
    <dbReference type="NCBI Taxonomy" id="553467"/>
    <lineage>
        <taxon>Archaea</taxon>
        <taxon>Methanobacteriati</taxon>
        <taxon>Methanobacteriota</taxon>
        <taxon>Stenosarchaea group</taxon>
        <taxon>Halobacteria</taxon>
        <taxon>Halobacteriales</taxon>
        <taxon>Haloferacaceae</taxon>
    </lineage>
</organism>
<accession>A0A1I2UWS0</accession>
<protein>
    <recommendedName>
        <fullName evidence="2">DUF7999 domain-containing protein</fullName>
    </recommendedName>
</protein>
<proteinExistence type="predicted"/>
<feature type="domain" description="DUF7999" evidence="2">
    <location>
        <begin position="8"/>
        <end position="82"/>
    </location>
</feature>
<evidence type="ECO:0000256" key="1">
    <source>
        <dbReference type="SAM" id="MobiDB-lite"/>
    </source>
</evidence>
<sequence>MSRHVTPATRAVTDVRIVRPMNDHGAMTVRVESGNEVRQIVEYGSSDVRDALERLPAGTTVPLETEAVGMRGNAWRAVELGDDRNTRDTSSSRTEYGAEQTYAPGDETHEQPETVQS</sequence>
<dbReference type="EMBL" id="FOOQ01000004">
    <property type="protein sequence ID" value="SFG80609.1"/>
    <property type="molecule type" value="Genomic_DNA"/>
</dbReference>
<evidence type="ECO:0000259" key="2">
    <source>
        <dbReference type="Pfam" id="PF26006"/>
    </source>
</evidence>
<keyword evidence="4" id="KW-1185">Reference proteome</keyword>
<dbReference type="InterPro" id="IPR058312">
    <property type="entry name" value="DUF7999"/>
</dbReference>
<gene>
    <name evidence="3" type="ORF">SAMN04488063_3010</name>
</gene>